<dbReference type="InterPro" id="IPR028969">
    <property type="entry name" value="Imm52"/>
</dbReference>
<proteinExistence type="predicted"/>
<dbReference type="AlphaFoldDB" id="A0A410RIL5"/>
<evidence type="ECO:0000259" key="1">
    <source>
        <dbReference type="Pfam" id="PF15579"/>
    </source>
</evidence>
<name>A0A410RIL5_CORCK</name>
<evidence type="ECO:0000313" key="3">
    <source>
        <dbReference type="Proteomes" id="UP000288758"/>
    </source>
</evidence>
<gene>
    <name evidence="2" type="ORF">EJ065_0078</name>
</gene>
<dbReference type="Pfam" id="PF15579">
    <property type="entry name" value="Imm52"/>
    <property type="match status" value="1"/>
</dbReference>
<protein>
    <recommendedName>
        <fullName evidence="1">Immunity protein 52 domain-containing protein</fullName>
    </recommendedName>
</protein>
<dbReference type="EMBL" id="CP034669">
    <property type="protein sequence ID" value="QAT81693.1"/>
    <property type="molecule type" value="Genomic_DNA"/>
</dbReference>
<sequence>MSETYYAGCYWLARPEPVEACAQRLASFIQRLGPLEPTWNRWHQTAANFEKARKRQVQTDEATLAKLMKSKAHRFMDSSSFWLWAGENEEETSSVHGDCGSASIHSGSVCVLNTSSRGSVAERVLTAPGLTGVMRAMALAWEPEVGIATSDAHRELIKVGQSSKVGTFVGWVMYFADFRGPVPPLPAPVQVEHIPNRGTLITLTPEKFTVSNPAHVALAAEVQARLQDAGLLTPLRPWGTWAPQSG</sequence>
<reference evidence="2 3" key="1">
    <citation type="submission" date="2018-12" db="EMBL/GenBank/DDBJ databases">
        <title>Complete Genome Sequence of the Corallopyronin A producing Myxobacterium Corallococcus coralloides B035.</title>
        <authorList>
            <person name="Bouhired S.M."/>
            <person name="Rupp O."/>
            <person name="Blom J."/>
            <person name="Schaeberle T.F."/>
            <person name="Kehraus S."/>
            <person name="Schiefer A."/>
            <person name="Pfarr K."/>
            <person name="Goesmann A."/>
            <person name="Hoerauf A."/>
            <person name="Koenig G.M."/>
        </authorList>
    </citation>
    <scope>NUCLEOTIDE SEQUENCE [LARGE SCALE GENOMIC DNA]</scope>
    <source>
        <strain evidence="2 3">B035</strain>
    </source>
</reference>
<evidence type="ECO:0000313" key="2">
    <source>
        <dbReference type="EMBL" id="QAT81693.1"/>
    </source>
</evidence>
<organism evidence="2 3">
    <name type="scientific">Corallococcus coralloides</name>
    <name type="common">Myxococcus coralloides</name>
    <dbReference type="NCBI Taxonomy" id="184914"/>
    <lineage>
        <taxon>Bacteria</taxon>
        <taxon>Pseudomonadati</taxon>
        <taxon>Myxococcota</taxon>
        <taxon>Myxococcia</taxon>
        <taxon>Myxococcales</taxon>
        <taxon>Cystobacterineae</taxon>
        <taxon>Myxococcaceae</taxon>
        <taxon>Corallococcus</taxon>
    </lineage>
</organism>
<feature type="domain" description="Immunity protein 52" evidence="1">
    <location>
        <begin position="3"/>
        <end position="235"/>
    </location>
</feature>
<accession>A0A410RIL5</accession>
<dbReference type="RefSeq" id="WP_128794156.1">
    <property type="nucleotide sequence ID" value="NZ_CP034669.1"/>
</dbReference>
<dbReference type="Proteomes" id="UP000288758">
    <property type="component" value="Chromosome"/>
</dbReference>